<evidence type="ECO:0000256" key="1">
    <source>
        <dbReference type="SAM" id="Coils"/>
    </source>
</evidence>
<protein>
    <submittedName>
        <fullName evidence="5">F-box protein SKIP23</fullName>
    </submittedName>
</protein>
<feature type="region of interest" description="Disordered" evidence="2">
    <location>
        <begin position="406"/>
        <end position="439"/>
    </location>
</feature>
<keyword evidence="4" id="KW-1185">Reference proteome</keyword>
<feature type="region of interest" description="Disordered" evidence="2">
    <location>
        <begin position="454"/>
        <end position="507"/>
    </location>
</feature>
<dbReference type="KEGG" id="soe:110794860"/>
<gene>
    <name evidence="5" type="primary">LOC110794860</name>
</gene>
<name>A0A9R0IW21_SPIOL</name>
<feature type="compositionally biased region" description="Polar residues" evidence="2">
    <location>
        <begin position="478"/>
        <end position="498"/>
    </location>
</feature>
<dbReference type="InterPro" id="IPR005174">
    <property type="entry name" value="KIB1-4_b-propeller"/>
</dbReference>
<evidence type="ECO:0000256" key="2">
    <source>
        <dbReference type="SAM" id="MobiDB-lite"/>
    </source>
</evidence>
<dbReference type="AlphaFoldDB" id="A0A9R0IW21"/>
<dbReference type="OrthoDB" id="638130at2759"/>
<dbReference type="GO" id="GO:0016567">
    <property type="term" value="P:protein ubiquitination"/>
    <property type="evidence" value="ECO:0000318"/>
    <property type="project" value="GO_Central"/>
</dbReference>
<feature type="compositionally biased region" description="Acidic residues" evidence="2">
    <location>
        <begin position="465"/>
        <end position="475"/>
    </location>
</feature>
<organism evidence="4 5">
    <name type="scientific">Spinacia oleracea</name>
    <name type="common">Spinach</name>
    <dbReference type="NCBI Taxonomy" id="3562"/>
    <lineage>
        <taxon>Eukaryota</taxon>
        <taxon>Viridiplantae</taxon>
        <taxon>Streptophyta</taxon>
        <taxon>Embryophyta</taxon>
        <taxon>Tracheophyta</taxon>
        <taxon>Spermatophyta</taxon>
        <taxon>Magnoliopsida</taxon>
        <taxon>eudicotyledons</taxon>
        <taxon>Gunneridae</taxon>
        <taxon>Pentapetalae</taxon>
        <taxon>Caryophyllales</taxon>
        <taxon>Chenopodiaceae</taxon>
        <taxon>Chenopodioideae</taxon>
        <taxon>Anserineae</taxon>
        <taxon>Spinacia</taxon>
    </lineage>
</organism>
<evidence type="ECO:0000313" key="5">
    <source>
        <dbReference type="RefSeq" id="XP_021855515.1"/>
    </source>
</evidence>
<dbReference type="Proteomes" id="UP000813463">
    <property type="component" value="Chromosome 6"/>
</dbReference>
<dbReference type="GeneID" id="110794860"/>
<reference evidence="4" key="1">
    <citation type="journal article" date="2021" name="Nat. Commun.">
        <title>Genomic analyses provide insights into spinach domestication and the genetic basis of agronomic traits.</title>
        <authorList>
            <person name="Cai X."/>
            <person name="Sun X."/>
            <person name="Xu C."/>
            <person name="Sun H."/>
            <person name="Wang X."/>
            <person name="Ge C."/>
            <person name="Zhang Z."/>
            <person name="Wang Q."/>
            <person name="Fei Z."/>
            <person name="Jiao C."/>
            <person name="Wang Q."/>
        </authorList>
    </citation>
    <scope>NUCLEOTIDE SEQUENCE [LARGE SCALE GENOMIC DNA]</scope>
    <source>
        <strain evidence="4">cv. Varoflay</strain>
    </source>
</reference>
<sequence>MSQMQRRKVDWSSLPEELLEKIGHCTGSRLERLRFRSVCRKWRSSHSYPVSPYLLYPTLPKTIPIFSSSIFLESNRLVYLAGSALYLIQPHQDSDPSISSKSWIVSIEELNRRRFRVRFPLTKNHIKDLPNNFPKSLNISNFRATHIGEGLKLSFSNGNEDVFRFEGFQPCCNYPTKSKVVLFYDDDSPTDDTWSVMVLLLSQGGSLGTLKLDGQWNFIDRGPGFHFDDVISLRRGGKLCGVDREGTAYLIDGSENKVIETMSEPLCTIHTHCYARVSRKLLVLISGSVFMVVRKESTFEVYVLMESEHTWIKMTDIGDWIVFLTYDNAFAVKAEKIPGCRGNCIVFPKNLFALHSREFCKDYKLFEGVSKYSEVGLFYLDEDHCRLLDTEPDLSELFWPPPSWLSRGSEPQPWDSAEDEDMDDSFSDVGSMLGSEEELSPSLLQHIEEGMGAVQGHSQSANQGEGDESQQEIPDENNIGSAPDENNSGSVPVNSSENESAEDVASEETSIFEALEIRPDLIPVLQKLWEKYGNIIEEHAVCSNGLLTWGLESLAKMLVTLQNNTATSLNEYQADYLKSTLVDLQSMNFKLDWLSPYVERALALHNNKEQVDTMIELEATRSKLRAELHELEVRLKEIVGEEIENVMASTPLILENSCPLFLL</sequence>
<proteinExistence type="predicted"/>
<accession>A0A9R0IW21</accession>
<dbReference type="Pfam" id="PF03478">
    <property type="entry name" value="Beta-prop_KIB1-4"/>
    <property type="match status" value="1"/>
</dbReference>
<feature type="compositionally biased region" description="Acidic residues" evidence="2">
    <location>
        <begin position="416"/>
        <end position="426"/>
    </location>
</feature>
<reference evidence="5" key="2">
    <citation type="submission" date="2025-08" db="UniProtKB">
        <authorList>
            <consortium name="RefSeq"/>
        </authorList>
    </citation>
    <scope>IDENTIFICATION</scope>
    <source>
        <tissue evidence="5">Leaf</tissue>
    </source>
</reference>
<dbReference type="InterPro" id="IPR007942">
    <property type="entry name" value="PLipase-like"/>
</dbReference>
<dbReference type="Pfam" id="PF05278">
    <property type="entry name" value="PEARLI-4"/>
    <property type="match status" value="1"/>
</dbReference>
<evidence type="ECO:0000313" key="4">
    <source>
        <dbReference type="Proteomes" id="UP000813463"/>
    </source>
</evidence>
<dbReference type="InterPro" id="IPR051304">
    <property type="entry name" value="SCF_F-box_domain"/>
</dbReference>
<feature type="coiled-coil region" evidence="1">
    <location>
        <begin position="607"/>
        <end position="641"/>
    </location>
</feature>
<dbReference type="PANTHER" id="PTHR47123:SF6">
    <property type="entry name" value="F-BOX PROTEIN SKIP23-LIKE ISOFORM X1"/>
    <property type="match status" value="1"/>
</dbReference>
<keyword evidence="1" id="KW-0175">Coiled coil</keyword>
<dbReference type="PANTHER" id="PTHR47123">
    <property type="entry name" value="F-BOX PROTEIN SKIP23"/>
    <property type="match status" value="1"/>
</dbReference>
<dbReference type="RefSeq" id="XP_021855515.1">
    <property type="nucleotide sequence ID" value="XM_021999823.2"/>
</dbReference>
<feature type="domain" description="KIB1-4 beta-propeller" evidence="3">
    <location>
        <begin position="97"/>
        <end position="348"/>
    </location>
</feature>
<evidence type="ECO:0000259" key="3">
    <source>
        <dbReference type="Pfam" id="PF03478"/>
    </source>
</evidence>
<dbReference type="Gene3D" id="1.20.1280.50">
    <property type="match status" value="1"/>
</dbReference>